<name>A0A5N5HK04_9ROSA</name>
<organism evidence="1 2">
    <name type="scientific">Pyrus ussuriensis x Pyrus communis</name>
    <dbReference type="NCBI Taxonomy" id="2448454"/>
    <lineage>
        <taxon>Eukaryota</taxon>
        <taxon>Viridiplantae</taxon>
        <taxon>Streptophyta</taxon>
        <taxon>Embryophyta</taxon>
        <taxon>Tracheophyta</taxon>
        <taxon>Spermatophyta</taxon>
        <taxon>Magnoliopsida</taxon>
        <taxon>eudicotyledons</taxon>
        <taxon>Gunneridae</taxon>
        <taxon>Pentapetalae</taxon>
        <taxon>rosids</taxon>
        <taxon>fabids</taxon>
        <taxon>Rosales</taxon>
        <taxon>Rosaceae</taxon>
        <taxon>Amygdaloideae</taxon>
        <taxon>Maleae</taxon>
        <taxon>Pyrus</taxon>
    </lineage>
</organism>
<sequence>MTQSAWGSMGGEGMVWEGYVFGKRTGFGMAKSWIGYEDDGLGNPTLVGLFMFHAPPYTQSQPTASDSVYLSATHWIESLGNTYVAK</sequence>
<protein>
    <submittedName>
        <fullName evidence="1">Uncharacterized protein</fullName>
    </submittedName>
</protein>
<keyword evidence="2" id="KW-1185">Reference proteome</keyword>
<dbReference type="AlphaFoldDB" id="A0A5N5HK04"/>
<evidence type="ECO:0000313" key="1">
    <source>
        <dbReference type="EMBL" id="KAB2626943.1"/>
    </source>
</evidence>
<dbReference type="Proteomes" id="UP000327157">
    <property type="component" value="Chromosome 2"/>
</dbReference>
<reference evidence="1 2" key="1">
    <citation type="submission" date="2019-09" db="EMBL/GenBank/DDBJ databases">
        <authorList>
            <person name="Ou C."/>
        </authorList>
    </citation>
    <scope>NUCLEOTIDE SEQUENCE [LARGE SCALE GENOMIC DNA]</scope>
    <source>
        <strain evidence="1">S2</strain>
        <tissue evidence="1">Leaf</tissue>
    </source>
</reference>
<dbReference type="EMBL" id="SMOL01000157">
    <property type="protein sequence ID" value="KAB2626943.1"/>
    <property type="molecule type" value="Genomic_DNA"/>
</dbReference>
<evidence type="ECO:0000313" key="2">
    <source>
        <dbReference type="Proteomes" id="UP000327157"/>
    </source>
</evidence>
<accession>A0A5N5HK04</accession>
<reference evidence="2" key="2">
    <citation type="submission" date="2019-10" db="EMBL/GenBank/DDBJ databases">
        <title>A de novo genome assembly of a pear dwarfing rootstock.</title>
        <authorList>
            <person name="Wang F."/>
            <person name="Wang J."/>
            <person name="Li S."/>
            <person name="Zhang Y."/>
            <person name="Fang M."/>
            <person name="Ma L."/>
            <person name="Zhao Y."/>
            <person name="Jiang S."/>
        </authorList>
    </citation>
    <scope>NUCLEOTIDE SEQUENCE [LARGE SCALE GENOMIC DNA]</scope>
</reference>
<proteinExistence type="predicted"/>
<gene>
    <name evidence="1" type="ORF">D8674_020561</name>
</gene>
<comment type="caution">
    <text evidence="1">The sequence shown here is derived from an EMBL/GenBank/DDBJ whole genome shotgun (WGS) entry which is preliminary data.</text>
</comment>
<reference evidence="1 2" key="3">
    <citation type="submission" date="2019-11" db="EMBL/GenBank/DDBJ databases">
        <title>A de novo genome assembly of a pear dwarfing rootstock.</title>
        <authorList>
            <person name="Wang F."/>
            <person name="Wang J."/>
            <person name="Li S."/>
            <person name="Zhang Y."/>
            <person name="Fang M."/>
            <person name="Ma L."/>
            <person name="Zhao Y."/>
            <person name="Jiang S."/>
        </authorList>
    </citation>
    <scope>NUCLEOTIDE SEQUENCE [LARGE SCALE GENOMIC DNA]</scope>
    <source>
        <strain evidence="1">S2</strain>
        <tissue evidence="1">Leaf</tissue>
    </source>
</reference>